<dbReference type="AlphaFoldDB" id="A0A9P6AZR3"/>
<comment type="caution">
    <text evidence="3">The sequence shown here is derived from an EMBL/GenBank/DDBJ whole genome shotgun (WGS) entry which is preliminary data.</text>
</comment>
<feature type="region of interest" description="Disordered" evidence="2">
    <location>
        <begin position="54"/>
        <end position="85"/>
    </location>
</feature>
<proteinExistence type="predicted"/>
<gene>
    <name evidence="3" type="ORF">BS47DRAFT_1361395</name>
</gene>
<feature type="region of interest" description="Disordered" evidence="2">
    <location>
        <begin position="143"/>
        <end position="183"/>
    </location>
</feature>
<accession>A0A9P6AZR3</accession>
<evidence type="ECO:0008006" key="5">
    <source>
        <dbReference type="Google" id="ProtNLM"/>
    </source>
</evidence>
<evidence type="ECO:0000313" key="4">
    <source>
        <dbReference type="Proteomes" id="UP000886523"/>
    </source>
</evidence>
<protein>
    <recommendedName>
        <fullName evidence="5">Zinc finger GRF-type domain-containing protein</fullName>
    </recommendedName>
</protein>
<keyword evidence="4" id="KW-1185">Reference proteome</keyword>
<reference evidence="3" key="1">
    <citation type="journal article" date="2020" name="Nat. Commun.">
        <title>Large-scale genome sequencing of mycorrhizal fungi provides insights into the early evolution of symbiotic traits.</title>
        <authorList>
            <person name="Miyauchi S."/>
            <person name="Kiss E."/>
            <person name="Kuo A."/>
            <person name="Drula E."/>
            <person name="Kohler A."/>
            <person name="Sanchez-Garcia M."/>
            <person name="Morin E."/>
            <person name="Andreopoulos B."/>
            <person name="Barry K.W."/>
            <person name="Bonito G."/>
            <person name="Buee M."/>
            <person name="Carver A."/>
            <person name="Chen C."/>
            <person name="Cichocki N."/>
            <person name="Clum A."/>
            <person name="Culley D."/>
            <person name="Crous P.W."/>
            <person name="Fauchery L."/>
            <person name="Girlanda M."/>
            <person name="Hayes R.D."/>
            <person name="Keri Z."/>
            <person name="LaButti K."/>
            <person name="Lipzen A."/>
            <person name="Lombard V."/>
            <person name="Magnuson J."/>
            <person name="Maillard F."/>
            <person name="Murat C."/>
            <person name="Nolan M."/>
            <person name="Ohm R.A."/>
            <person name="Pangilinan J."/>
            <person name="Pereira M.F."/>
            <person name="Perotto S."/>
            <person name="Peter M."/>
            <person name="Pfister S."/>
            <person name="Riley R."/>
            <person name="Sitrit Y."/>
            <person name="Stielow J.B."/>
            <person name="Szollosi G."/>
            <person name="Zifcakova L."/>
            <person name="Stursova M."/>
            <person name="Spatafora J.W."/>
            <person name="Tedersoo L."/>
            <person name="Vaario L.M."/>
            <person name="Yamada A."/>
            <person name="Yan M."/>
            <person name="Wang P."/>
            <person name="Xu J."/>
            <person name="Bruns T."/>
            <person name="Baldrian P."/>
            <person name="Vilgalys R."/>
            <person name="Dunand C."/>
            <person name="Henrissat B."/>
            <person name="Grigoriev I.V."/>
            <person name="Hibbett D."/>
            <person name="Nagy L.G."/>
            <person name="Martin F.M."/>
        </authorList>
    </citation>
    <scope>NUCLEOTIDE SEQUENCE</scope>
    <source>
        <strain evidence="3">UP504</strain>
    </source>
</reference>
<name>A0A9P6AZR3_9AGAM</name>
<feature type="coiled-coil region" evidence="1">
    <location>
        <begin position="86"/>
        <end position="120"/>
    </location>
</feature>
<evidence type="ECO:0000256" key="2">
    <source>
        <dbReference type="SAM" id="MobiDB-lite"/>
    </source>
</evidence>
<dbReference type="EMBL" id="MU128956">
    <property type="protein sequence ID" value="KAF9514827.1"/>
    <property type="molecule type" value="Genomic_DNA"/>
</dbReference>
<dbReference type="Proteomes" id="UP000886523">
    <property type="component" value="Unassembled WGS sequence"/>
</dbReference>
<keyword evidence="1" id="KW-0175">Coiled coil</keyword>
<sequence length="183" mass="20271">MTTTCLCHCLFPAKLRVSNSVENPNEEYYTCMKRGSPRPSCKSFVWVQGGSLSSVPVASAPSMPTSRRQQLPTTPRTPRSPRAPTVAGLTAQVEELELDKERLEDECVQLKYELVEAHQKVGEALSLQHMLFLGQKAKGLIRRNKKKSKAVAEAGLSNEPSSSKRQKHNEAPLDLPTVPNDPY</sequence>
<evidence type="ECO:0000256" key="1">
    <source>
        <dbReference type="SAM" id="Coils"/>
    </source>
</evidence>
<evidence type="ECO:0000313" key="3">
    <source>
        <dbReference type="EMBL" id="KAF9514827.1"/>
    </source>
</evidence>
<organism evidence="3 4">
    <name type="scientific">Hydnum rufescens UP504</name>
    <dbReference type="NCBI Taxonomy" id="1448309"/>
    <lineage>
        <taxon>Eukaryota</taxon>
        <taxon>Fungi</taxon>
        <taxon>Dikarya</taxon>
        <taxon>Basidiomycota</taxon>
        <taxon>Agaricomycotina</taxon>
        <taxon>Agaricomycetes</taxon>
        <taxon>Cantharellales</taxon>
        <taxon>Hydnaceae</taxon>
        <taxon>Hydnum</taxon>
    </lineage>
</organism>